<evidence type="ECO:0000313" key="2">
    <source>
        <dbReference type="Proteomes" id="UP000800981"/>
    </source>
</evidence>
<keyword evidence="2" id="KW-1185">Reference proteome</keyword>
<sequence>MTPETLYADFRQGELLLAMNRPVEAARVLGPVVDAAPEHVGALELYARALFASAQLGRAEAALRTLVGRRPDDGWAQFALARVLERQSKPAEGQRRLAAALGQAA</sequence>
<gene>
    <name evidence="1" type="ORF">G9H71_05070</name>
</gene>
<dbReference type="EMBL" id="JAANNP010000001">
    <property type="protein sequence ID" value="NHC13150.1"/>
    <property type="molecule type" value="Genomic_DNA"/>
</dbReference>
<reference evidence="1 2" key="1">
    <citation type="submission" date="2020-03" db="EMBL/GenBank/DDBJ databases">
        <title>Two novel Motilibacter sp.</title>
        <authorList>
            <person name="Liu S."/>
        </authorList>
    </citation>
    <scope>NUCLEOTIDE SEQUENCE [LARGE SCALE GENOMIC DNA]</scope>
    <source>
        <strain evidence="1 2">E257</strain>
    </source>
</reference>
<accession>A0ABX0GRP1</accession>
<organism evidence="1 2">
    <name type="scientific">Motilibacter deserti</name>
    <dbReference type="NCBI Taxonomy" id="2714956"/>
    <lineage>
        <taxon>Bacteria</taxon>
        <taxon>Bacillati</taxon>
        <taxon>Actinomycetota</taxon>
        <taxon>Actinomycetes</taxon>
        <taxon>Motilibacterales</taxon>
        <taxon>Motilibacteraceae</taxon>
        <taxon>Motilibacter</taxon>
    </lineage>
</organism>
<dbReference type="Proteomes" id="UP000800981">
    <property type="component" value="Unassembled WGS sequence"/>
</dbReference>
<dbReference type="Pfam" id="PF14559">
    <property type="entry name" value="TPR_19"/>
    <property type="match status" value="1"/>
</dbReference>
<protein>
    <submittedName>
        <fullName evidence="1">Tetratricopeptide repeat protein</fullName>
    </submittedName>
</protein>
<dbReference type="SUPFAM" id="SSF48452">
    <property type="entry name" value="TPR-like"/>
    <property type="match status" value="1"/>
</dbReference>
<evidence type="ECO:0000313" key="1">
    <source>
        <dbReference type="EMBL" id="NHC13150.1"/>
    </source>
</evidence>
<dbReference type="RefSeq" id="WP_166278715.1">
    <property type="nucleotide sequence ID" value="NZ_JAANNP010000001.1"/>
</dbReference>
<name>A0ABX0GRP1_9ACTN</name>
<proteinExistence type="predicted"/>
<dbReference type="Gene3D" id="1.25.40.10">
    <property type="entry name" value="Tetratricopeptide repeat domain"/>
    <property type="match status" value="1"/>
</dbReference>
<comment type="caution">
    <text evidence="1">The sequence shown here is derived from an EMBL/GenBank/DDBJ whole genome shotgun (WGS) entry which is preliminary data.</text>
</comment>
<dbReference type="InterPro" id="IPR011990">
    <property type="entry name" value="TPR-like_helical_dom_sf"/>
</dbReference>